<dbReference type="CDD" id="cd07067">
    <property type="entry name" value="HP_PGM_like"/>
    <property type="match status" value="1"/>
</dbReference>
<dbReference type="GO" id="GO:0016787">
    <property type="term" value="F:hydrolase activity"/>
    <property type="evidence" value="ECO:0007669"/>
    <property type="project" value="UniProtKB-KW"/>
</dbReference>
<dbReference type="STRING" id="478801.Ksed_09860"/>
<dbReference type="KEGG" id="kse:Ksed_09860"/>
<dbReference type="RefSeq" id="WP_015778977.1">
    <property type="nucleotide sequence ID" value="NC_013169.1"/>
</dbReference>
<dbReference type="HOGENOM" id="CLU_084603_2_1_11"/>
<dbReference type="SUPFAM" id="SSF53254">
    <property type="entry name" value="Phosphoglycerate mutase-like"/>
    <property type="match status" value="1"/>
</dbReference>
<gene>
    <name evidence="2" type="ordered locus">Ksed_09860</name>
</gene>
<dbReference type="Pfam" id="PF00300">
    <property type="entry name" value="His_Phos_1"/>
    <property type="match status" value="1"/>
</dbReference>
<dbReference type="PANTHER" id="PTHR20935">
    <property type="entry name" value="PHOSPHOGLYCERATE MUTASE-RELATED"/>
    <property type="match status" value="1"/>
</dbReference>
<organism evidence="2 3">
    <name type="scientific">Kytococcus sedentarius (strain ATCC 14392 / DSM 20547 / JCM 11482 / CCUG 33030 / NBRC 15357 / NCTC 11040 / CCM 314 / 541)</name>
    <name type="common">Micrococcus sedentarius</name>
    <dbReference type="NCBI Taxonomy" id="478801"/>
    <lineage>
        <taxon>Bacteria</taxon>
        <taxon>Bacillati</taxon>
        <taxon>Actinomycetota</taxon>
        <taxon>Actinomycetes</taxon>
        <taxon>Micrococcales</taxon>
        <taxon>Kytococcaceae</taxon>
        <taxon>Kytococcus</taxon>
    </lineage>
</organism>
<reference evidence="2 3" key="1">
    <citation type="journal article" date="2009" name="Stand. Genomic Sci.">
        <title>Complete genome sequence of Kytococcus sedentarius type strain (541).</title>
        <authorList>
            <person name="Sims D."/>
            <person name="Brettin T."/>
            <person name="Detter J.C."/>
            <person name="Han C."/>
            <person name="Lapidus A."/>
            <person name="Copeland A."/>
            <person name="Glavina Del Rio T."/>
            <person name="Nolan M."/>
            <person name="Chen F."/>
            <person name="Lucas S."/>
            <person name="Tice H."/>
            <person name="Cheng J.F."/>
            <person name="Bruce D."/>
            <person name="Goodwin L."/>
            <person name="Pitluck S."/>
            <person name="Ovchinnikova G."/>
            <person name="Pati A."/>
            <person name="Ivanova N."/>
            <person name="Mavrommatis K."/>
            <person name="Chen A."/>
            <person name="Palaniappan K."/>
            <person name="D'haeseleer P."/>
            <person name="Chain P."/>
            <person name="Bristow J."/>
            <person name="Eisen J.A."/>
            <person name="Markowitz V."/>
            <person name="Hugenholtz P."/>
            <person name="Schneider S."/>
            <person name="Goker M."/>
            <person name="Pukall R."/>
            <person name="Kyrpides N.C."/>
            <person name="Klenk H.P."/>
        </authorList>
    </citation>
    <scope>NUCLEOTIDE SEQUENCE [LARGE SCALE GENOMIC DNA]</scope>
    <source>
        <strain evidence="3">ATCC 14392 / DSM 20547 / JCM 11482 / CCUG 33030 / NBRC 15357 / NCTC 11040 / CCM 314 / 541</strain>
    </source>
</reference>
<keyword evidence="3" id="KW-1185">Reference proteome</keyword>
<sequence>MGEPSSRGELPTRALAVVRHGEAESIAPGGPDAQRALTERGRQEARAAGRRLRELWGGVDLVLHSPAVRTTQTWQAMAAELSAPAPERVWPAPGIYEAGVPDLLAALADVPEESRRVLLVGHAPGVPALVGHLTGEYPQGWPTGTLGVMELPQDLGWADLHEGCGTRIG</sequence>
<dbReference type="Gene3D" id="3.40.50.1240">
    <property type="entry name" value="Phosphoglycerate mutase-like"/>
    <property type="match status" value="1"/>
</dbReference>
<evidence type="ECO:0000313" key="2">
    <source>
        <dbReference type="EMBL" id="ACV06032.1"/>
    </source>
</evidence>
<proteinExistence type="predicted"/>
<dbReference type="AlphaFoldDB" id="C7NG32"/>
<dbReference type="Proteomes" id="UP000006666">
    <property type="component" value="Chromosome"/>
</dbReference>
<evidence type="ECO:0000256" key="1">
    <source>
        <dbReference type="ARBA" id="ARBA00022801"/>
    </source>
</evidence>
<dbReference type="eggNOG" id="COG2062">
    <property type="taxonomic scope" value="Bacteria"/>
</dbReference>
<name>C7NG32_KYTSD</name>
<dbReference type="SMART" id="SM00855">
    <property type="entry name" value="PGAM"/>
    <property type="match status" value="1"/>
</dbReference>
<dbReference type="InterPro" id="IPR051021">
    <property type="entry name" value="Mito_Ser/Thr_phosphatase"/>
</dbReference>
<dbReference type="EMBL" id="CP001686">
    <property type="protein sequence ID" value="ACV06032.1"/>
    <property type="molecule type" value="Genomic_DNA"/>
</dbReference>
<accession>C7NG32</accession>
<dbReference type="InterPro" id="IPR029033">
    <property type="entry name" value="His_PPase_superfam"/>
</dbReference>
<dbReference type="InterPro" id="IPR013078">
    <property type="entry name" value="His_Pase_superF_clade-1"/>
</dbReference>
<protein>
    <submittedName>
        <fullName evidence="2">Phosphohistidine phosphatase SixA</fullName>
    </submittedName>
</protein>
<keyword evidence="1" id="KW-0378">Hydrolase</keyword>
<evidence type="ECO:0000313" key="3">
    <source>
        <dbReference type="Proteomes" id="UP000006666"/>
    </source>
</evidence>